<gene>
    <name evidence="2" type="ORF">ASCRUDRAFT_10591</name>
</gene>
<dbReference type="EMBL" id="KV454496">
    <property type="protein sequence ID" value="ODV57981.1"/>
    <property type="molecule type" value="Genomic_DNA"/>
</dbReference>
<dbReference type="GeneID" id="30962268"/>
<evidence type="ECO:0000313" key="2">
    <source>
        <dbReference type="EMBL" id="ODV57981.1"/>
    </source>
</evidence>
<dbReference type="AlphaFoldDB" id="A0A1D2V8G0"/>
<organism evidence="2 3">
    <name type="scientific">Ascoidea rubescens DSM 1968</name>
    <dbReference type="NCBI Taxonomy" id="1344418"/>
    <lineage>
        <taxon>Eukaryota</taxon>
        <taxon>Fungi</taxon>
        <taxon>Dikarya</taxon>
        <taxon>Ascomycota</taxon>
        <taxon>Saccharomycotina</taxon>
        <taxon>Saccharomycetes</taxon>
        <taxon>Ascoideaceae</taxon>
        <taxon>Ascoidea</taxon>
    </lineage>
</organism>
<feature type="compositionally biased region" description="Basic and acidic residues" evidence="1">
    <location>
        <begin position="55"/>
        <end position="72"/>
    </location>
</feature>
<protein>
    <submittedName>
        <fullName evidence="2">Uncharacterized protein</fullName>
    </submittedName>
</protein>
<reference evidence="3" key="1">
    <citation type="submission" date="2016-05" db="EMBL/GenBank/DDBJ databases">
        <title>Comparative genomics of biotechnologically important yeasts.</title>
        <authorList>
            <consortium name="DOE Joint Genome Institute"/>
            <person name="Riley R."/>
            <person name="Haridas S."/>
            <person name="Wolfe K.H."/>
            <person name="Lopes M.R."/>
            <person name="Hittinger C.T."/>
            <person name="Goker M."/>
            <person name="Salamov A."/>
            <person name="Wisecaver J."/>
            <person name="Long T.M."/>
            <person name="Aerts A.L."/>
            <person name="Barry K."/>
            <person name="Choi C."/>
            <person name="Clum A."/>
            <person name="Coughlan A.Y."/>
            <person name="Deshpande S."/>
            <person name="Douglass A.P."/>
            <person name="Hanson S.J."/>
            <person name="Klenk H.-P."/>
            <person name="Labutti K."/>
            <person name="Lapidus A."/>
            <person name="Lindquist E."/>
            <person name="Lipzen A."/>
            <person name="Meier-Kolthoff J.P."/>
            <person name="Ohm R.A."/>
            <person name="Otillar R.P."/>
            <person name="Pangilinan J."/>
            <person name="Peng Y."/>
            <person name="Rokas A."/>
            <person name="Rosa C.A."/>
            <person name="Scheuner C."/>
            <person name="Sibirny A.A."/>
            <person name="Slot J.C."/>
            <person name="Stielow J.B."/>
            <person name="Sun H."/>
            <person name="Kurtzman C.P."/>
            <person name="Blackwell M."/>
            <person name="Grigoriev I.V."/>
            <person name="Jeffries T.W."/>
        </authorList>
    </citation>
    <scope>NUCLEOTIDE SEQUENCE [LARGE SCALE GENOMIC DNA]</scope>
    <source>
        <strain evidence="3">DSM 1968</strain>
    </source>
</reference>
<name>A0A1D2V8G0_9ASCO</name>
<feature type="region of interest" description="Disordered" evidence="1">
    <location>
        <begin position="51"/>
        <end position="86"/>
    </location>
</feature>
<keyword evidence="3" id="KW-1185">Reference proteome</keyword>
<dbReference type="Proteomes" id="UP000095038">
    <property type="component" value="Unassembled WGS sequence"/>
</dbReference>
<dbReference type="RefSeq" id="XP_020044288.1">
    <property type="nucleotide sequence ID" value="XM_020188632.1"/>
</dbReference>
<feature type="compositionally biased region" description="Polar residues" evidence="1">
    <location>
        <begin position="73"/>
        <end position="86"/>
    </location>
</feature>
<accession>A0A1D2V8G0</accession>
<proteinExistence type="predicted"/>
<sequence length="160" mass="17876">MLHKNSCKYKEIKRKVSDFYKSHNNVVALRLQTKKVTEITFMLIKANVHESSSINDRDDRKNNNSDVKKLELTESNASRVNNNDVSRANSSAKLHTIQLAAIQKSSHRDLDDIHISQKSLRHGSTNATQHKSKFTYSIAVTNAANAARAIHAVPIINGAS</sequence>
<dbReference type="InParanoid" id="A0A1D2V8G0"/>
<evidence type="ECO:0000256" key="1">
    <source>
        <dbReference type="SAM" id="MobiDB-lite"/>
    </source>
</evidence>
<evidence type="ECO:0000313" key="3">
    <source>
        <dbReference type="Proteomes" id="UP000095038"/>
    </source>
</evidence>